<organism evidence="2 3">
    <name type="scientific">Saguinus oedipus</name>
    <name type="common">Cotton-top tamarin</name>
    <name type="synonym">Oedipomidas oedipus</name>
    <dbReference type="NCBI Taxonomy" id="9490"/>
    <lineage>
        <taxon>Eukaryota</taxon>
        <taxon>Metazoa</taxon>
        <taxon>Chordata</taxon>
        <taxon>Craniata</taxon>
        <taxon>Vertebrata</taxon>
        <taxon>Euteleostomi</taxon>
        <taxon>Mammalia</taxon>
        <taxon>Eutheria</taxon>
        <taxon>Euarchontoglires</taxon>
        <taxon>Primates</taxon>
        <taxon>Haplorrhini</taxon>
        <taxon>Platyrrhini</taxon>
        <taxon>Cebidae</taxon>
        <taxon>Callitrichinae</taxon>
        <taxon>Saguinus</taxon>
    </lineage>
</organism>
<comment type="caution">
    <text evidence="2">The sequence shown here is derived from an EMBL/GenBank/DDBJ whole genome shotgun (WGS) entry which is preliminary data.</text>
</comment>
<evidence type="ECO:0000313" key="2">
    <source>
        <dbReference type="EMBL" id="KAK2081083.1"/>
    </source>
</evidence>
<evidence type="ECO:0000313" key="3">
    <source>
        <dbReference type="Proteomes" id="UP001266305"/>
    </source>
</evidence>
<feature type="region of interest" description="Disordered" evidence="1">
    <location>
        <begin position="90"/>
        <end position="148"/>
    </location>
</feature>
<evidence type="ECO:0000256" key="1">
    <source>
        <dbReference type="SAM" id="MobiDB-lite"/>
    </source>
</evidence>
<dbReference type="EMBL" id="JASSZA010000411">
    <property type="protein sequence ID" value="KAK2081083.1"/>
    <property type="molecule type" value="Genomic_DNA"/>
</dbReference>
<sequence>MWRRGALLGSRFPPSWSWTQSGTLASRRARTDPPHACAVGTGPGAHSLGRSRAGALTEGDVDRGLGLAALVPQDGCVDVDLTGVWEEERQMKAPAGPGSEDLVGGPSPRDHPSHGPPGPRLESGGRDPTAAQCCRLGGNGRARDEAGGWSREWKLSRDYLLHQAPLRMKVCGGCEAETCPLTPPLLPGLAGRRA</sequence>
<keyword evidence="3" id="KW-1185">Reference proteome</keyword>
<gene>
    <name evidence="2" type="ORF">P7K49_040198</name>
</gene>
<accession>A0ABQ9T9K1</accession>
<name>A0ABQ9T9K1_SAGOE</name>
<proteinExistence type="predicted"/>
<dbReference type="Proteomes" id="UP001266305">
    <property type="component" value="Unassembled WGS sequence"/>
</dbReference>
<reference evidence="2 3" key="1">
    <citation type="submission" date="2023-05" db="EMBL/GenBank/DDBJ databases">
        <title>B98-5 Cell Line De Novo Hybrid Assembly: An Optical Mapping Approach.</title>
        <authorList>
            <person name="Kananen K."/>
            <person name="Auerbach J.A."/>
            <person name="Kautto E."/>
            <person name="Blachly J.S."/>
        </authorList>
    </citation>
    <scope>NUCLEOTIDE SEQUENCE [LARGE SCALE GENOMIC DNA]</scope>
    <source>
        <strain evidence="2">B95-8</strain>
        <tissue evidence="2">Cell line</tissue>
    </source>
</reference>
<protein>
    <submittedName>
        <fullName evidence="2">Uncharacterized protein</fullName>
    </submittedName>
</protein>